<accession>A0A7L3NTC0</accession>
<dbReference type="PANTHER" id="PTHR21533">
    <property type="entry name" value="LEUCINE-RICH PROTEIN"/>
    <property type="match status" value="1"/>
</dbReference>
<feature type="region of interest" description="Disordered" evidence="2">
    <location>
        <begin position="195"/>
        <end position="220"/>
    </location>
</feature>
<dbReference type="Proteomes" id="UP000579904">
    <property type="component" value="Unassembled WGS sequence"/>
</dbReference>
<feature type="non-terminal residue" evidence="3">
    <location>
        <position position="325"/>
    </location>
</feature>
<evidence type="ECO:0000256" key="1">
    <source>
        <dbReference type="SAM" id="Coils"/>
    </source>
</evidence>
<feature type="compositionally biased region" description="Polar residues" evidence="2">
    <location>
        <begin position="211"/>
        <end position="220"/>
    </location>
</feature>
<name>A0A7L3NTC0_9AVES</name>
<evidence type="ECO:0000313" key="3">
    <source>
        <dbReference type="EMBL" id="NXU82133.1"/>
    </source>
</evidence>
<dbReference type="AlphaFoldDB" id="A0A7L3NTC0"/>
<sequence>AMSAFDMTNQHAQHTEPEMDSIVPPMKLRDEMCVFIDGKWMNDTHCQPPIASHQKFFAKRSQNEWSIWEENRALWEEIQVLQVENRMLWEENRALQCLQPPKKTVQVIYTDAIQPRLQQQNNPFPFFHDGNVGLQVSPGSKAIREKKRVLEDFQQVNKTIPIICKDQKAVTVQEESKDTSSDLQEDTVSILCVEEGNPGQKPQQEHEANKKSTSPDQNRIKSFTSTQSEDEILQAVQDLYKLLHIFLEMNLLHGEKQDSHTPYDMNRSFREDYNKLKQQLKAVKNTVSEITYQMEMLENELIAITCPAYEAVRQQLTTEHQLGEM</sequence>
<feature type="non-terminal residue" evidence="3">
    <location>
        <position position="1"/>
    </location>
</feature>
<organism evidence="3 4">
    <name type="scientific">Oreotrochilus melanogaster</name>
    <dbReference type="NCBI Taxonomy" id="689266"/>
    <lineage>
        <taxon>Eukaryota</taxon>
        <taxon>Metazoa</taxon>
        <taxon>Chordata</taxon>
        <taxon>Craniata</taxon>
        <taxon>Vertebrata</taxon>
        <taxon>Euteleostomi</taxon>
        <taxon>Archelosauria</taxon>
        <taxon>Archosauria</taxon>
        <taxon>Dinosauria</taxon>
        <taxon>Saurischia</taxon>
        <taxon>Theropoda</taxon>
        <taxon>Coelurosauria</taxon>
        <taxon>Aves</taxon>
        <taxon>Neognathae</taxon>
        <taxon>Neoaves</taxon>
        <taxon>Strisores</taxon>
        <taxon>Apodiformes</taxon>
        <taxon>Trochilidae</taxon>
        <taxon>Oreotrochilus</taxon>
    </lineage>
</organism>
<protein>
    <submittedName>
        <fullName evidence="3">SPERT protein</fullName>
    </submittedName>
</protein>
<dbReference type="OrthoDB" id="9025135at2759"/>
<comment type="caution">
    <text evidence="3">The sequence shown here is derived from an EMBL/GenBank/DDBJ whole genome shotgun (WGS) entry which is preliminary data.</text>
</comment>
<keyword evidence="4" id="KW-1185">Reference proteome</keyword>
<evidence type="ECO:0000313" key="4">
    <source>
        <dbReference type="Proteomes" id="UP000579904"/>
    </source>
</evidence>
<proteinExistence type="predicted"/>
<dbReference type="EMBL" id="VZUB01056010">
    <property type="protein sequence ID" value="NXU82133.1"/>
    <property type="molecule type" value="Genomic_DNA"/>
</dbReference>
<feature type="coiled-coil region" evidence="1">
    <location>
        <begin position="266"/>
        <end position="300"/>
    </location>
</feature>
<keyword evidence="1" id="KW-0175">Coiled coil</keyword>
<dbReference type="PANTHER" id="PTHR21533:SF17">
    <property type="entry name" value="PROTEIN CHIBBY HOMOLOG 3"/>
    <property type="match status" value="1"/>
</dbReference>
<evidence type="ECO:0000256" key="2">
    <source>
        <dbReference type="SAM" id="MobiDB-lite"/>
    </source>
</evidence>
<reference evidence="3 4" key="1">
    <citation type="submission" date="2019-09" db="EMBL/GenBank/DDBJ databases">
        <title>Bird 10,000 Genomes (B10K) Project - Family phase.</title>
        <authorList>
            <person name="Zhang G."/>
        </authorList>
    </citation>
    <scope>NUCLEOTIDE SEQUENCE [LARGE SCALE GENOMIC DNA]</scope>
    <source>
        <strain evidence="3">OUT-0002</strain>
    </source>
</reference>
<gene>
    <name evidence="3" type="primary">Spert</name>
    <name evidence="3" type="ORF">OREMEL_R06543</name>
</gene>